<evidence type="ECO:0000256" key="5">
    <source>
        <dbReference type="ARBA" id="ARBA00023242"/>
    </source>
</evidence>
<keyword evidence="3" id="KW-0238">DNA-binding</keyword>
<evidence type="ECO:0000313" key="10">
    <source>
        <dbReference type="Proteomes" id="UP000027586"/>
    </source>
</evidence>
<keyword evidence="6" id="KW-0175">Coiled coil</keyword>
<dbReference type="VEuPathDB" id="FungiDB:LCOR_03100.1"/>
<gene>
    <name evidence="9" type="ORF">LCOR_03100.1</name>
</gene>
<dbReference type="InterPro" id="IPR004827">
    <property type="entry name" value="bZIP"/>
</dbReference>
<evidence type="ECO:0000256" key="1">
    <source>
        <dbReference type="ARBA" id="ARBA00004123"/>
    </source>
</evidence>
<evidence type="ECO:0000313" key="9">
    <source>
        <dbReference type="EMBL" id="CDH51504.1"/>
    </source>
</evidence>
<feature type="coiled-coil region" evidence="6">
    <location>
        <begin position="210"/>
        <end position="272"/>
    </location>
</feature>
<dbReference type="EMBL" id="CBTN010000010">
    <property type="protein sequence ID" value="CDH51504.1"/>
    <property type="molecule type" value="Genomic_DNA"/>
</dbReference>
<comment type="caution">
    <text evidence="9">The sequence shown here is derived from an EMBL/GenBank/DDBJ whole genome shotgun (WGS) entry which is preliminary data.</text>
</comment>
<evidence type="ECO:0000259" key="8">
    <source>
        <dbReference type="PROSITE" id="PS50217"/>
    </source>
</evidence>
<evidence type="ECO:0000256" key="2">
    <source>
        <dbReference type="ARBA" id="ARBA00023015"/>
    </source>
</evidence>
<comment type="subcellular location">
    <subcellularLocation>
        <location evidence="1">Nucleus</location>
    </subcellularLocation>
</comment>
<protein>
    <recommendedName>
        <fullName evidence="8">BZIP domain-containing protein</fullName>
    </recommendedName>
</protein>
<accession>A0A068RNH0</accession>
<sequence>MTTKQETTFPFNATITGNDALFNDYSLMTHPLLPSTSTPQDLSQLLQLDSNQPFVIDDWLATELHQSGLLPPTSSGSSTSSGASSPELPNSPPLTASPPSSKESTSPSSVYHLQQQQQQPCVPLFPEIAPKQQQQQQQRRLVPIMPKTEMIAAAAAAAMSSGHDSSMGATTPVLSVPSHGNNKRKASCDKDREDIVLKRQRNTDAARRSRLKKLLKMEALEKRVNELEGENTRLTTRVAVLESEKSGLENKDKDLQERIRVLEEQLAEAHKALTSKCSH</sequence>
<reference evidence="9" key="1">
    <citation type="submission" date="2013-08" db="EMBL/GenBank/DDBJ databases">
        <title>Gene expansion shapes genome architecture in the human pathogen Lichtheimia corymbifera: an evolutionary genomics analysis in the ancient terrestrial Mucorales (Mucoromycotina).</title>
        <authorList>
            <person name="Schwartze V.U."/>
            <person name="Winter S."/>
            <person name="Shelest E."/>
            <person name="Marcet-Houben M."/>
            <person name="Horn F."/>
            <person name="Wehner S."/>
            <person name="Hoffmann K."/>
            <person name="Riege K."/>
            <person name="Sammeth M."/>
            <person name="Nowrousian M."/>
            <person name="Valiante V."/>
            <person name="Linde J."/>
            <person name="Jacobsen I.D."/>
            <person name="Marz M."/>
            <person name="Brakhage A.A."/>
            <person name="Gabaldon T."/>
            <person name="Bocker S."/>
            <person name="Voigt K."/>
        </authorList>
    </citation>
    <scope>NUCLEOTIDE SEQUENCE [LARGE SCALE GENOMIC DNA]</scope>
    <source>
        <strain evidence="9">FSU 9682</strain>
    </source>
</reference>
<keyword evidence="5" id="KW-0539">Nucleus</keyword>
<dbReference type="SMART" id="SM00338">
    <property type="entry name" value="BRLZ"/>
    <property type="match status" value="1"/>
</dbReference>
<dbReference type="AlphaFoldDB" id="A0A068RNH0"/>
<evidence type="ECO:0000256" key="3">
    <source>
        <dbReference type="ARBA" id="ARBA00023125"/>
    </source>
</evidence>
<dbReference type="Pfam" id="PF07716">
    <property type="entry name" value="bZIP_2"/>
    <property type="match status" value="1"/>
</dbReference>
<evidence type="ECO:0000256" key="7">
    <source>
        <dbReference type="SAM" id="MobiDB-lite"/>
    </source>
</evidence>
<dbReference type="CDD" id="cd12193">
    <property type="entry name" value="bZIP_GCN4"/>
    <property type="match status" value="1"/>
</dbReference>
<feature type="region of interest" description="Disordered" evidence="7">
    <location>
        <begin position="67"/>
        <end position="117"/>
    </location>
</feature>
<dbReference type="GO" id="GO:0005634">
    <property type="term" value="C:nucleus"/>
    <property type="evidence" value="ECO:0007669"/>
    <property type="project" value="UniProtKB-SubCell"/>
</dbReference>
<dbReference type="GO" id="GO:0001228">
    <property type="term" value="F:DNA-binding transcription activator activity, RNA polymerase II-specific"/>
    <property type="evidence" value="ECO:0007669"/>
    <property type="project" value="TreeGrafter"/>
</dbReference>
<dbReference type="OrthoDB" id="2257100at2759"/>
<dbReference type="PANTHER" id="PTHR13044">
    <property type="entry name" value="ACTIVATING TRANSCRIPTION FACTOR ATF 4/5"/>
    <property type="match status" value="1"/>
</dbReference>
<dbReference type="PANTHER" id="PTHR13044:SF14">
    <property type="entry name" value="CRYPTOCEPHAL, ISOFORM A"/>
    <property type="match status" value="1"/>
</dbReference>
<dbReference type="SUPFAM" id="SSF57959">
    <property type="entry name" value="Leucine zipper domain"/>
    <property type="match status" value="1"/>
</dbReference>
<evidence type="ECO:0000256" key="4">
    <source>
        <dbReference type="ARBA" id="ARBA00023163"/>
    </source>
</evidence>
<dbReference type="Gene3D" id="3.30.160.60">
    <property type="entry name" value="Classic Zinc Finger"/>
    <property type="match status" value="1"/>
</dbReference>
<keyword evidence="4" id="KW-0804">Transcription</keyword>
<dbReference type="InterPro" id="IPR046347">
    <property type="entry name" value="bZIP_sf"/>
</dbReference>
<name>A0A068RNH0_9FUNG</name>
<feature type="domain" description="BZIP" evidence="8">
    <location>
        <begin position="198"/>
        <end position="255"/>
    </location>
</feature>
<dbReference type="PROSITE" id="PS50217">
    <property type="entry name" value="BZIP"/>
    <property type="match status" value="1"/>
</dbReference>
<dbReference type="Proteomes" id="UP000027586">
    <property type="component" value="Unassembled WGS sequence"/>
</dbReference>
<dbReference type="STRING" id="1263082.A0A068RNH0"/>
<keyword evidence="10" id="KW-1185">Reference proteome</keyword>
<feature type="compositionally biased region" description="Low complexity" evidence="7">
    <location>
        <begin position="97"/>
        <end position="117"/>
    </location>
</feature>
<proteinExistence type="predicted"/>
<dbReference type="GO" id="GO:0000977">
    <property type="term" value="F:RNA polymerase II transcription regulatory region sequence-specific DNA binding"/>
    <property type="evidence" value="ECO:0007669"/>
    <property type="project" value="TreeGrafter"/>
</dbReference>
<organism evidence="9 10">
    <name type="scientific">Lichtheimia corymbifera JMRC:FSU:9682</name>
    <dbReference type="NCBI Taxonomy" id="1263082"/>
    <lineage>
        <taxon>Eukaryota</taxon>
        <taxon>Fungi</taxon>
        <taxon>Fungi incertae sedis</taxon>
        <taxon>Mucoromycota</taxon>
        <taxon>Mucoromycotina</taxon>
        <taxon>Mucoromycetes</taxon>
        <taxon>Mucorales</taxon>
        <taxon>Lichtheimiaceae</taxon>
        <taxon>Lichtheimia</taxon>
    </lineage>
</organism>
<keyword evidence="2" id="KW-0805">Transcription regulation</keyword>
<feature type="compositionally biased region" description="Low complexity" evidence="7">
    <location>
        <begin position="67"/>
        <end position="86"/>
    </location>
</feature>
<dbReference type="PROSITE" id="PS00036">
    <property type="entry name" value="BZIP_BASIC"/>
    <property type="match status" value="1"/>
</dbReference>
<evidence type="ECO:0000256" key="6">
    <source>
        <dbReference type="SAM" id="Coils"/>
    </source>
</evidence>